<dbReference type="AlphaFoldDB" id="A0A8D8BIB3"/>
<accession>A0A8D8BIB3</accession>
<dbReference type="EMBL" id="HBUE01325035">
    <property type="protein sequence ID" value="CAG6590381.1"/>
    <property type="molecule type" value="Transcribed_RNA"/>
</dbReference>
<protein>
    <submittedName>
        <fullName evidence="1">(northern house mosquito) hypothetical protein</fullName>
    </submittedName>
</protein>
<reference evidence="1" key="1">
    <citation type="submission" date="2021-05" db="EMBL/GenBank/DDBJ databases">
        <authorList>
            <person name="Alioto T."/>
            <person name="Alioto T."/>
            <person name="Gomez Garrido J."/>
        </authorList>
    </citation>
    <scope>NUCLEOTIDE SEQUENCE</scope>
</reference>
<name>A0A8D8BIB3_CULPI</name>
<proteinExistence type="predicted"/>
<dbReference type="EMBL" id="HBUE01218467">
    <property type="protein sequence ID" value="CAG6538366.1"/>
    <property type="molecule type" value="Transcribed_RNA"/>
</dbReference>
<sequence>MRRKRRKRTTMRGLKRRRRVRWRESLPLRSRLTRMKLQRVRRRLRNRKRLRATGTRVGMKRLAGRMTNRRRWTLKRVELLLRWHRRRLRLRRTRTVKRKKTKKPVRRVASREKLRRRLTWSRTAILLAVRVRCIERVQFFCGIWPRQSRNWRLKPCASVTTDFCGLRSPIRCWSDVGSVVGGSRSGAMSTLRRFAGT</sequence>
<dbReference type="EMBL" id="HBUE01218470">
    <property type="protein sequence ID" value="CAG6538373.1"/>
    <property type="molecule type" value="Transcribed_RNA"/>
</dbReference>
<evidence type="ECO:0000313" key="1">
    <source>
        <dbReference type="EMBL" id="CAG6474025.1"/>
    </source>
</evidence>
<dbReference type="EMBL" id="HBUE01325038">
    <property type="protein sequence ID" value="CAG6590388.1"/>
    <property type="molecule type" value="Transcribed_RNA"/>
</dbReference>
<organism evidence="1">
    <name type="scientific">Culex pipiens</name>
    <name type="common">House mosquito</name>
    <dbReference type="NCBI Taxonomy" id="7175"/>
    <lineage>
        <taxon>Eukaryota</taxon>
        <taxon>Metazoa</taxon>
        <taxon>Ecdysozoa</taxon>
        <taxon>Arthropoda</taxon>
        <taxon>Hexapoda</taxon>
        <taxon>Insecta</taxon>
        <taxon>Pterygota</taxon>
        <taxon>Neoptera</taxon>
        <taxon>Endopterygota</taxon>
        <taxon>Diptera</taxon>
        <taxon>Nematocera</taxon>
        <taxon>Culicoidea</taxon>
        <taxon>Culicidae</taxon>
        <taxon>Culicinae</taxon>
        <taxon>Culicini</taxon>
        <taxon>Culex</taxon>
        <taxon>Culex</taxon>
    </lineage>
</organism>
<dbReference type="EMBL" id="HBUE01073965">
    <property type="protein sequence ID" value="CAG6474025.1"/>
    <property type="molecule type" value="Transcribed_RNA"/>
</dbReference>
<dbReference type="EMBL" id="HBUE01073964">
    <property type="protein sequence ID" value="CAG6474021.1"/>
    <property type="molecule type" value="Transcribed_RNA"/>
</dbReference>